<dbReference type="RefSeq" id="WP_075399042.1">
    <property type="nucleotide sequence ID" value="NZ_MSDU01000028.1"/>
</dbReference>
<comment type="caution">
    <text evidence="1">The sequence shown here is derived from an EMBL/GenBank/DDBJ whole genome shotgun (WGS) entry which is preliminary data.</text>
</comment>
<protein>
    <submittedName>
        <fullName evidence="1">Nuclease</fullName>
    </submittedName>
</protein>
<dbReference type="OrthoDB" id="9766061at2"/>
<evidence type="ECO:0000313" key="2">
    <source>
        <dbReference type="Proteomes" id="UP000185568"/>
    </source>
</evidence>
<dbReference type="EMBL" id="MSDU01000028">
    <property type="protein sequence ID" value="OLN21881.1"/>
    <property type="molecule type" value="Genomic_DNA"/>
</dbReference>
<dbReference type="InterPro" id="IPR021229">
    <property type="entry name" value="DUF2800"/>
</dbReference>
<gene>
    <name evidence="1" type="ORF">BTO30_12340</name>
</gene>
<dbReference type="Proteomes" id="UP000185568">
    <property type="component" value="Unassembled WGS sequence"/>
</dbReference>
<dbReference type="AlphaFoldDB" id="A0A1Q8Q3N6"/>
<dbReference type="STRING" id="1714264.BTO30_12340"/>
<accession>A0A1Q8Q3N6</accession>
<dbReference type="InterPro" id="IPR011604">
    <property type="entry name" value="PDDEXK-like_dom_sf"/>
</dbReference>
<name>A0A1Q8Q3N6_9BACI</name>
<reference evidence="1 2" key="1">
    <citation type="submission" date="2016-12" db="EMBL/GenBank/DDBJ databases">
        <title>Domibacillus antri genome sequencing.</title>
        <authorList>
            <person name="Verma A."/>
            <person name="Krishnamurthi S."/>
        </authorList>
    </citation>
    <scope>NUCLEOTIDE SEQUENCE [LARGE SCALE GENOMIC DNA]</scope>
    <source>
        <strain evidence="1 2">XD80</strain>
    </source>
</reference>
<proteinExistence type="predicted"/>
<sequence length="390" mass="43977">MAGHAERDHAVLSASGAHRWLKCTKSASKEKGIADTTSEFAKEGTFAHELSELHFAHLFQGMTKRTFNSRLKKMKQNEFYTEELHEYVREYVDLVEERVHAARARGEAVLMFEERLDLSDYVPESFGTGDVIIMSGGVLEIIDLKYGKGIEVNAENNAQLRLYALGALSLFDLLEDVEEVVMTIIQPRLDNISTEQLPADELKAWGLDYVKPRAEMAWNGEGEFVPGDHCRFCKVKHTCRARAEANLNVPQKLVDPDLLTPEEISDILFQADELQKWAKDVQDYALEKARSGTVFEGWKVVEGRSSRKYTDEEKVMQKLEEEFDVDQFTEVKLLTISNLEKRLGKKTVSDLLGELIVKPPGKPALVPESDKRPAIGSAEAAANEFDVIQN</sequence>
<dbReference type="Pfam" id="PF10926">
    <property type="entry name" value="DUF2800"/>
    <property type="match status" value="1"/>
</dbReference>
<keyword evidence="2" id="KW-1185">Reference proteome</keyword>
<evidence type="ECO:0000313" key="1">
    <source>
        <dbReference type="EMBL" id="OLN21881.1"/>
    </source>
</evidence>
<dbReference type="Gene3D" id="3.90.320.10">
    <property type="match status" value="1"/>
</dbReference>
<organism evidence="1 2">
    <name type="scientific">Domibacillus antri</name>
    <dbReference type="NCBI Taxonomy" id="1714264"/>
    <lineage>
        <taxon>Bacteria</taxon>
        <taxon>Bacillati</taxon>
        <taxon>Bacillota</taxon>
        <taxon>Bacilli</taxon>
        <taxon>Bacillales</taxon>
        <taxon>Bacillaceae</taxon>
        <taxon>Domibacillus</taxon>
    </lineage>
</organism>